<dbReference type="NCBIfam" id="TIGR01955">
    <property type="entry name" value="RfaH"/>
    <property type="match status" value="1"/>
</dbReference>
<dbReference type="Proteomes" id="UP001301442">
    <property type="component" value="Chromosome"/>
</dbReference>
<accession>A0ABZ0GTJ6</accession>
<keyword evidence="2" id="KW-0805">Transcription regulation</keyword>
<dbReference type="InterPro" id="IPR006645">
    <property type="entry name" value="NGN-like_dom"/>
</dbReference>
<evidence type="ECO:0000256" key="3">
    <source>
        <dbReference type="ARBA" id="ARBA00023163"/>
    </source>
</evidence>
<gene>
    <name evidence="5" type="primary">rfaH</name>
    <name evidence="5" type="ORF">RI844_07170</name>
</gene>
<dbReference type="RefSeq" id="WP_348397760.1">
    <property type="nucleotide sequence ID" value="NZ_CP136600.1"/>
</dbReference>
<dbReference type="CDD" id="cd09892">
    <property type="entry name" value="NGN_SP_RfaH"/>
    <property type="match status" value="1"/>
</dbReference>
<dbReference type="EMBL" id="CP136600">
    <property type="protein sequence ID" value="WOH38994.1"/>
    <property type="molecule type" value="Genomic_DNA"/>
</dbReference>
<protein>
    <submittedName>
        <fullName evidence="5">Transcription/translation regulatory transformer protein RfaH</fullName>
    </submittedName>
</protein>
<evidence type="ECO:0000313" key="6">
    <source>
        <dbReference type="Proteomes" id="UP001301442"/>
    </source>
</evidence>
<sequence>MSNTQNSHWYVLTSKPREEQRAFDNLASQGLEVFLPTVSKVKKRQGIKSVSQDPLFPNYLFIYLNKDEANFNAIRSTRGVGSFVRFGVNHATMQDNLIEKIKQDLQGEGSNKSLEQLLNYSKGEQVAITAGPFKGLQAIYQAKDGLERSILLINMLGQQNEVLIENQSIDKLD</sequence>
<dbReference type="PANTHER" id="PTHR30265">
    <property type="entry name" value="RHO-INTERACTING TRANSCRIPTION TERMINATION FACTOR NUSG"/>
    <property type="match status" value="1"/>
</dbReference>
<dbReference type="Pfam" id="PF02357">
    <property type="entry name" value="NusG"/>
    <property type="match status" value="1"/>
</dbReference>
<evidence type="ECO:0000256" key="1">
    <source>
        <dbReference type="ARBA" id="ARBA00022814"/>
    </source>
</evidence>
<dbReference type="InterPro" id="IPR010215">
    <property type="entry name" value="Transcription_antiterm_RfaH"/>
</dbReference>
<dbReference type="InterPro" id="IPR036735">
    <property type="entry name" value="NGN_dom_sf"/>
</dbReference>
<reference evidence="5 6" key="1">
    <citation type="submission" date="2023-09" db="EMBL/GenBank/DDBJ databases">
        <authorList>
            <person name="Qi X."/>
        </authorList>
    </citation>
    <scope>NUCLEOTIDE SEQUENCE [LARGE SCALE GENOMIC DNA]</scope>
    <source>
        <strain evidence="5 6">S1-1</strain>
    </source>
</reference>
<keyword evidence="6" id="KW-1185">Reference proteome</keyword>
<organism evidence="5 6">
    <name type="scientific">Thalassotalea fonticola</name>
    <dbReference type="NCBI Taxonomy" id="3065649"/>
    <lineage>
        <taxon>Bacteria</taxon>
        <taxon>Pseudomonadati</taxon>
        <taxon>Pseudomonadota</taxon>
        <taxon>Gammaproteobacteria</taxon>
        <taxon>Alteromonadales</taxon>
        <taxon>Colwelliaceae</taxon>
        <taxon>Thalassotalea</taxon>
    </lineage>
</organism>
<dbReference type="NCBIfam" id="NF006534">
    <property type="entry name" value="PRK09014.1"/>
    <property type="match status" value="1"/>
</dbReference>
<evidence type="ECO:0000256" key="2">
    <source>
        <dbReference type="ARBA" id="ARBA00023015"/>
    </source>
</evidence>
<feature type="domain" description="NusG-like N-terminal" evidence="4">
    <location>
        <begin position="6"/>
        <end position="105"/>
    </location>
</feature>
<evidence type="ECO:0000313" key="5">
    <source>
        <dbReference type="EMBL" id="WOH38994.1"/>
    </source>
</evidence>
<dbReference type="SMART" id="SM00738">
    <property type="entry name" value="NGN"/>
    <property type="match status" value="1"/>
</dbReference>
<keyword evidence="1" id="KW-0889">Transcription antitermination</keyword>
<evidence type="ECO:0000259" key="4">
    <source>
        <dbReference type="SMART" id="SM00738"/>
    </source>
</evidence>
<proteinExistence type="predicted"/>
<dbReference type="Gene3D" id="3.30.70.940">
    <property type="entry name" value="NusG, N-terminal domain"/>
    <property type="match status" value="1"/>
</dbReference>
<dbReference type="SUPFAM" id="SSF82679">
    <property type="entry name" value="N-utilization substance G protein NusG, N-terminal domain"/>
    <property type="match status" value="1"/>
</dbReference>
<name>A0ABZ0GTJ6_9GAMM</name>
<keyword evidence="3" id="KW-0804">Transcription</keyword>
<dbReference type="InterPro" id="IPR043425">
    <property type="entry name" value="NusG-like"/>
</dbReference>
<dbReference type="PANTHER" id="PTHR30265:SF7">
    <property type="entry name" value="TRANSCRIPTION ANTITERMINATION PROTEIN RFAH"/>
    <property type="match status" value="1"/>
</dbReference>